<feature type="active site" description="Charge relay system" evidence="10">
    <location>
        <position position="51"/>
    </location>
</feature>
<evidence type="ECO:0000256" key="10">
    <source>
        <dbReference type="PROSITE-ProRule" id="PRU01240"/>
    </source>
</evidence>
<dbReference type="Pfam" id="PF00082">
    <property type="entry name" value="Peptidase_S8"/>
    <property type="match status" value="1"/>
</dbReference>
<evidence type="ECO:0000256" key="7">
    <source>
        <dbReference type="ARBA" id="ARBA00022801"/>
    </source>
</evidence>
<dbReference type="InterPro" id="IPR034202">
    <property type="entry name" value="Subtilisin_Carlsberg-like"/>
</dbReference>
<dbReference type="Gene3D" id="3.40.50.200">
    <property type="entry name" value="Peptidase S8/S53 domain"/>
    <property type="match status" value="1"/>
</dbReference>
<evidence type="ECO:0000256" key="6">
    <source>
        <dbReference type="ARBA" id="ARBA00022723"/>
    </source>
</evidence>
<dbReference type="GO" id="GO:0006508">
    <property type="term" value="P:proteolysis"/>
    <property type="evidence" value="ECO:0007669"/>
    <property type="project" value="UniProtKB-KW"/>
</dbReference>
<evidence type="ECO:0000256" key="11">
    <source>
        <dbReference type="RuleBase" id="RU003355"/>
    </source>
</evidence>
<dbReference type="PROSITE" id="PS00138">
    <property type="entry name" value="SUBTILASE_SER"/>
    <property type="match status" value="1"/>
</dbReference>
<dbReference type="SUPFAM" id="SSF52743">
    <property type="entry name" value="Subtilisin-like"/>
    <property type="match status" value="1"/>
</dbReference>
<dbReference type="GO" id="GO:0004252">
    <property type="term" value="F:serine-type endopeptidase activity"/>
    <property type="evidence" value="ECO:0007669"/>
    <property type="project" value="UniProtKB-UniRule"/>
</dbReference>
<comment type="caution">
    <text evidence="13">The sequence shown here is derived from an EMBL/GenBank/DDBJ whole genome shotgun (WGS) entry which is preliminary data.</text>
</comment>
<keyword evidence="5 10" id="KW-0645">Protease</keyword>
<dbReference type="PROSITE" id="PS00136">
    <property type="entry name" value="SUBTILASE_ASP"/>
    <property type="match status" value="1"/>
</dbReference>
<comment type="subcellular location">
    <subcellularLocation>
        <location evidence="2">Secreted</location>
    </subcellularLocation>
</comment>
<evidence type="ECO:0000256" key="1">
    <source>
        <dbReference type="ARBA" id="ARBA00001913"/>
    </source>
</evidence>
<dbReference type="RefSeq" id="WP_163190254.1">
    <property type="nucleotide sequence ID" value="NZ_JAGFPW010000005.1"/>
</dbReference>
<keyword evidence="8 10" id="KW-0720">Serine protease</keyword>
<evidence type="ECO:0000256" key="8">
    <source>
        <dbReference type="ARBA" id="ARBA00022825"/>
    </source>
</evidence>
<evidence type="ECO:0000256" key="2">
    <source>
        <dbReference type="ARBA" id="ARBA00004613"/>
    </source>
</evidence>
<evidence type="ECO:0000259" key="12">
    <source>
        <dbReference type="Pfam" id="PF00082"/>
    </source>
</evidence>
<dbReference type="InterPro" id="IPR022398">
    <property type="entry name" value="Peptidase_S8_His-AS"/>
</dbReference>
<keyword evidence="7 10" id="KW-0378">Hydrolase</keyword>
<dbReference type="PANTHER" id="PTHR43806">
    <property type="entry name" value="PEPTIDASE S8"/>
    <property type="match status" value="1"/>
</dbReference>
<dbReference type="GO" id="GO:0046872">
    <property type="term" value="F:metal ion binding"/>
    <property type="evidence" value="ECO:0007669"/>
    <property type="project" value="UniProtKB-KW"/>
</dbReference>
<keyword evidence="9" id="KW-0106">Calcium</keyword>
<keyword evidence="6" id="KW-0479">Metal-binding</keyword>
<dbReference type="Proteomes" id="UP000665181">
    <property type="component" value="Unassembled WGS sequence"/>
</dbReference>
<feature type="active site" description="Charge relay system" evidence="10">
    <location>
        <position position="84"/>
    </location>
</feature>
<sequence>MEFKLAKFEVKEILPSSTSGNDYIDWGLKAINVEEAWQKTKGKGVKVAILDTGVNVSHPDLAENIKEVADFTGSKSGAEDVQGHGSHCAGIVAGVENKLGIIGVAPQAELYCGKVLGDNGSGNYDSILKGIKWAMEKEVDIISMSLGSSSKPPEELHQLIRQAYDKNILIIAATGNENSAVCYPALYDEVVAVSAVDKSLQHASFSNHGMKNEITAPGVDIVSTYKNGGYARLSGTSMATPMVAGAAALVIARYRDLFNGASPKIRSAYEILDKMTTDLGEEGRDEWYGEGIINLAMLP</sequence>
<dbReference type="EMBL" id="JAGFPW010000005">
    <property type="protein sequence ID" value="MBO3794318.1"/>
    <property type="molecule type" value="Genomic_DNA"/>
</dbReference>
<evidence type="ECO:0000313" key="14">
    <source>
        <dbReference type="Proteomes" id="UP000665181"/>
    </source>
</evidence>
<dbReference type="CDD" id="cd07477">
    <property type="entry name" value="Peptidases_S8_Subtilisin_subset"/>
    <property type="match status" value="1"/>
</dbReference>
<dbReference type="InterPro" id="IPR000209">
    <property type="entry name" value="Peptidase_S8/S53_dom"/>
</dbReference>
<dbReference type="GO" id="GO:0005576">
    <property type="term" value="C:extracellular region"/>
    <property type="evidence" value="ECO:0007669"/>
    <property type="project" value="UniProtKB-SubCell"/>
</dbReference>
<dbReference type="InterPro" id="IPR015500">
    <property type="entry name" value="Peptidase_S8_subtilisin-rel"/>
</dbReference>
<name>A0A8I1WFS9_BACIU</name>
<dbReference type="AlphaFoldDB" id="A0A8I1WFS9"/>
<dbReference type="PROSITE" id="PS51892">
    <property type="entry name" value="SUBTILASE"/>
    <property type="match status" value="1"/>
</dbReference>
<protein>
    <submittedName>
        <fullName evidence="13">S8 family peptidase</fullName>
    </submittedName>
</protein>
<comment type="cofactor">
    <cofactor evidence="1">
        <name>Ca(2+)</name>
        <dbReference type="ChEBI" id="CHEBI:29108"/>
    </cofactor>
</comment>
<evidence type="ECO:0000256" key="4">
    <source>
        <dbReference type="ARBA" id="ARBA00022525"/>
    </source>
</evidence>
<evidence type="ECO:0000256" key="9">
    <source>
        <dbReference type="ARBA" id="ARBA00022837"/>
    </source>
</evidence>
<evidence type="ECO:0000256" key="3">
    <source>
        <dbReference type="ARBA" id="ARBA00011073"/>
    </source>
</evidence>
<feature type="active site" description="Charge relay system" evidence="10">
    <location>
        <position position="237"/>
    </location>
</feature>
<dbReference type="InterPro" id="IPR023828">
    <property type="entry name" value="Peptidase_S8_Ser-AS"/>
</dbReference>
<comment type="similarity">
    <text evidence="3 10 11">Belongs to the peptidase S8 family.</text>
</comment>
<dbReference type="PANTHER" id="PTHR43806:SF11">
    <property type="entry name" value="CEREVISIN-RELATED"/>
    <property type="match status" value="1"/>
</dbReference>
<dbReference type="InterPro" id="IPR023827">
    <property type="entry name" value="Peptidase_S8_Asp-AS"/>
</dbReference>
<dbReference type="InterPro" id="IPR050131">
    <property type="entry name" value="Peptidase_S8_subtilisin-like"/>
</dbReference>
<organism evidence="13 14">
    <name type="scientific">Bacillus subtilis</name>
    <dbReference type="NCBI Taxonomy" id="1423"/>
    <lineage>
        <taxon>Bacteria</taxon>
        <taxon>Bacillati</taxon>
        <taxon>Bacillota</taxon>
        <taxon>Bacilli</taxon>
        <taxon>Bacillales</taxon>
        <taxon>Bacillaceae</taxon>
        <taxon>Bacillus</taxon>
    </lineage>
</organism>
<accession>A0A8I1WFS9</accession>
<proteinExistence type="inferred from homology"/>
<dbReference type="PROSITE" id="PS00137">
    <property type="entry name" value="SUBTILASE_HIS"/>
    <property type="match status" value="1"/>
</dbReference>
<feature type="domain" description="Peptidase S8/S53" evidence="12">
    <location>
        <begin position="42"/>
        <end position="290"/>
    </location>
</feature>
<evidence type="ECO:0000313" key="13">
    <source>
        <dbReference type="EMBL" id="MBO3794318.1"/>
    </source>
</evidence>
<evidence type="ECO:0000256" key="5">
    <source>
        <dbReference type="ARBA" id="ARBA00022670"/>
    </source>
</evidence>
<dbReference type="InterPro" id="IPR036852">
    <property type="entry name" value="Peptidase_S8/S53_dom_sf"/>
</dbReference>
<keyword evidence="4" id="KW-0964">Secreted</keyword>
<gene>
    <name evidence="13" type="ORF">J5227_08345</name>
</gene>
<dbReference type="PRINTS" id="PR00723">
    <property type="entry name" value="SUBTILISIN"/>
</dbReference>
<reference evidence="13" key="1">
    <citation type="submission" date="2021-03" db="EMBL/GenBank/DDBJ databases">
        <title>Isolation of Bacillus subtilis from fermented food sample.</title>
        <authorList>
            <person name="Lakshmanan V."/>
            <person name="Athira K."/>
            <person name="Rajagopal K."/>
        </authorList>
    </citation>
    <scope>NUCLEOTIDE SEQUENCE</scope>
    <source>
        <strain evidence="13">S1</strain>
    </source>
</reference>